<evidence type="ECO:0000256" key="9">
    <source>
        <dbReference type="ARBA" id="ARBA00022741"/>
    </source>
</evidence>
<dbReference type="EC" id="2.7.7.87" evidence="3 13"/>
<evidence type="ECO:0000256" key="5">
    <source>
        <dbReference type="ARBA" id="ARBA00022490"/>
    </source>
</evidence>
<dbReference type="SUPFAM" id="SSF55821">
    <property type="entry name" value="YrdC/RibB"/>
    <property type="match status" value="1"/>
</dbReference>
<evidence type="ECO:0000256" key="7">
    <source>
        <dbReference type="ARBA" id="ARBA00022694"/>
    </source>
</evidence>
<evidence type="ECO:0000256" key="12">
    <source>
        <dbReference type="ARBA" id="ARBA00048366"/>
    </source>
</evidence>
<dbReference type="Gene3D" id="3.90.870.10">
    <property type="entry name" value="DHBP synthase"/>
    <property type="match status" value="1"/>
</dbReference>
<dbReference type="InterPro" id="IPR017945">
    <property type="entry name" value="DHBP_synth_RibB-like_a/b_dom"/>
</dbReference>
<dbReference type="GO" id="GO:0005524">
    <property type="term" value="F:ATP binding"/>
    <property type="evidence" value="ECO:0007669"/>
    <property type="project" value="UniProtKB-UniRule"/>
</dbReference>
<feature type="binding site" evidence="14">
    <location>
        <position position="65"/>
    </location>
    <ligand>
        <name>ATP</name>
        <dbReference type="ChEBI" id="CHEBI:30616"/>
    </ligand>
</feature>
<comment type="subcellular location">
    <subcellularLocation>
        <location evidence="1 13">Cytoplasm</location>
    </subcellularLocation>
</comment>
<keyword evidence="7 13" id="KW-0819">tRNA processing</keyword>
<dbReference type="GO" id="GO:0061710">
    <property type="term" value="F:L-threonylcarbamoyladenylate synthase"/>
    <property type="evidence" value="ECO:0007669"/>
    <property type="project" value="UniProtKB-EC"/>
</dbReference>
<dbReference type="GO" id="GO:0006450">
    <property type="term" value="P:regulation of translational fidelity"/>
    <property type="evidence" value="ECO:0007669"/>
    <property type="project" value="TreeGrafter"/>
</dbReference>
<comment type="caution">
    <text evidence="16">The sequence shown here is derived from an EMBL/GenBank/DDBJ whole genome shotgun (WGS) entry which is preliminary data.</text>
</comment>
<feature type="binding site" evidence="14">
    <location>
        <position position="144"/>
    </location>
    <ligand>
        <name>ATP</name>
        <dbReference type="ChEBI" id="CHEBI:30616"/>
    </ligand>
</feature>
<evidence type="ECO:0000256" key="10">
    <source>
        <dbReference type="ARBA" id="ARBA00022840"/>
    </source>
</evidence>
<evidence type="ECO:0000256" key="4">
    <source>
        <dbReference type="ARBA" id="ARBA00015492"/>
    </source>
</evidence>
<dbReference type="EMBL" id="JACOOL010000001">
    <property type="protein sequence ID" value="MBC5635623.1"/>
    <property type="molecule type" value="Genomic_DNA"/>
</dbReference>
<dbReference type="InterPro" id="IPR006070">
    <property type="entry name" value="Sua5-like_dom"/>
</dbReference>
<name>A0A923L361_9BACI</name>
<feature type="binding site" evidence="14">
    <location>
        <position position="120"/>
    </location>
    <ligand>
        <name>ATP</name>
        <dbReference type="ChEBI" id="CHEBI:30616"/>
    </ligand>
</feature>
<dbReference type="PROSITE" id="PS51163">
    <property type="entry name" value="YRDC"/>
    <property type="match status" value="1"/>
</dbReference>
<feature type="binding site" evidence="14">
    <location>
        <position position="61"/>
    </location>
    <ligand>
        <name>ATP</name>
        <dbReference type="ChEBI" id="CHEBI:30616"/>
    </ligand>
</feature>
<feature type="binding site" evidence="14">
    <location>
        <position position="70"/>
    </location>
    <ligand>
        <name>L-threonine</name>
        <dbReference type="ChEBI" id="CHEBI:57926"/>
    </ligand>
</feature>
<accession>A0A923L361</accession>
<dbReference type="InterPro" id="IPR038385">
    <property type="entry name" value="Sua5/YwlC_C"/>
</dbReference>
<feature type="binding site" evidence="14">
    <location>
        <position position="184"/>
    </location>
    <ligand>
        <name>L-threonine</name>
        <dbReference type="ChEBI" id="CHEBI:57926"/>
    </ligand>
</feature>
<evidence type="ECO:0000313" key="16">
    <source>
        <dbReference type="EMBL" id="MBC5635623.1"/>
    </source>
</evidence>
<dbReference type="PANTHER" id="PTHR17490:SF16">
    <property type="entry name" value="THREONYLCARBAMOYL-AMP SYNTHASE"/>
    <property type="match status" value="1"/>
</dbReference>
<evidence type="ECO:0000256" key="13">
    <source>
        <dbReference type="PIRNR" id="PIRNR004930"/>
    </source>
</evidence>
<comment type="catalytic activity">
    <reaction evidence="12 13">
        <text>L-threonine + hydrogencarbonate + ATP = L-threonylcarbamoyladenylate + diphosphate + H2O</text>
        <dbReference type="Rhea" id="RHEA:36407"/>
        <dbReference type="ChEBI" id="CHEBI:15377"/>
        <dbReference type="ChEBI" id="CHEBI:17544"/>
        <dbReference type="ChEBI" id="CHEBI:30616"/>
        <dbReference type="ChEBI" id="CHEBI:33019"/>
        <dbReference type="ChEBI" id="CHEBI:57926"/>
        <dbReference type="ChEBI" id="CHEBI:73682"/>
        <dbReference type="EC" id="2.7.7.87"/>
    </reaction>
</comment>
<organism evidence="16 17">
    <name type="scientific">Ornithinibacillus hominis</name>
    <dbReference type="NCBI Taxonomy" id="2763055"/>
    <lineage>
        <taxon>Bacteria</taxon>
        <taxon>Bacillati</taxon>
        <taxon>Bacillota</taxon>
        <taxon>Bacilli</taxon>
        <taxon>Bacillales</taxon>
        <taxon>Bacillaceae</taxon>
        <taxon>Ornithinibacillus</taxon>
    </lineage>
</organism>
<dbReference type="InterPro" id="IPR010923">
    <property type="entry name" value="T(6)A37_SUA5"/>
</dbReference>
<evidence type="ECO:0000256" key="8">
    <source>
        <dbReference type="ARBA" id="ARBA00022695"/>
    </source>
</evidence>
<dbReference type="InterPro" id="IPR005145">
    <property type="entry name" value="Sua5_C"/>
</dbReference>
<dbReference type="FunFam" id="3.90.870.10:FF:000008">
    <property type="entry name" value="Threonylcarbamoyl-AMP synthase"/>
    <property type="match status" value="1"/>
</dbReference>
<dbReference type="GO" id="GO:0008033">
    <property type="term" value="P:tRNA processing"/>
    <property type="evidence" value="ECO:0007669"/>
    <property type="project" value="UniProtKB-KW"/>
</dbReference>
<keyword evidence="8 13" id="KW-0548">Nucleotidyltransferase</keyword>
<keyword evidence="10 13" id="KW-0067">ATP-binding</keyword>
<evidence type="ECO:0000256" key="2">
    <source>
        <dbReference type="ARBA" id="ARBA00007663"/>
    </source>
</evidence>
<feature type="binding site" evidence="14">
    <location>
        <position position="239"/>
    </location>
    <ligand>
        <name>ATP</name>
        <dbReference type="ChEBI" id="CHEBI:30616"/>
    </ligand>
</feature>
<dbReference type="GO" id="GO:0005737">
    <property type="term" value="C:cytoplasm"/>
    <property type="evidence" value="ECO:0007669"/>
    <property type="project" value="UniProtKB-SubCell"/>
</dbReference>
<reference evidence="16" key="1">
    <citation type="submission" date="2020-08" db="EMBL/GenBank/DDBJ databases">
        <title>Genome public.</title>
        <authorList>
            <person name="Liu C."/>
            <person name="Sun Q."/>
        </authorList>
    </citation>
    <scope>NUCLEOTIDE SEQUENCE</scope>
    <source>
        <strain evidence="16">BX22</strain>
    </source>
</reference>
<evidence type="ECO:0000256" key="11">
    <source>
        <dbReference type="ARBA" id="ARBA00029774"/>
    </source>
</evidence>
<feature type="binding site" evidence="14">
    <location>
        <position position="146"/>
    </location>
    <ligand>
        <name>ATP</name>
        <dbReference type="ChEBI" id="CHEBI:30616"/>
    </ligand>
</feature>
<evidence type="ECO:0000313" key="17">
    <source>
        <dbReference type="Proteomes" id="UP000637359"/>
    </source>
</evidence>
<dbReference type="Proteomes" id="UP000637359">
    <property type="component" value="Unassembled WGS sequence"/>
</dbReference>
<evidence type="ECO:0000259" key="15">
    <source>
        <dbReference type="PROSITE" id="PS51163"/>
    </source>
</evidence>
<feature type="binding site" evidence="14">
    <location>
        <position position="154"/>
    </location>
    <ligand>
        <name>ATP</name>
        <dbReference type="ChEBI" id="CHEBI:30616"/>
    </ligand>
</feature>
<evidence type="ECO:0000256" key="3">
    <source>
        <dbReference type="ARBA" id="ARBA00012584"/>
    </source>
</evidence>
<dbReference type="Gene3D" id="3.40.50.11030">
    <property type="entry name" value="Threonylcarbamoyl-AMP synthase, C-terminal domain"/>
    <property type="match status" value="1"/>
</dbReference>
<protein>
    <recommendedName>
        <fullName evidence="4 13">Threonylcarbamoyl-AMP synthase</fullName>
        <shortName evidence="13">TC-AMP synthase</shortName>
        <ecNumber evidence="3 13">2.7.7.87</ecNumber>
    </recommendedName>
    <alternativeName>
        <fullName evidence="11 13">L-threonylcarbamoyladenylate synthase</fullName>
    </alternativeName>
</protein>
<dbReference type="NCBIfam" id="TIGR00057">
    <property type="entry name" value="L-threonylcarbamoyladenylate synthase"/>
    <property type="match status" value="1"/>
</dbReference>
<dbReference type="PIRSF" id="PIRSF004930">
    <property type="entry name" value="Tln_factor_SUA5"/>
    <property type="match status" value="1"/>
</dbReference>
<dbReference type="PANTHER" id="PTHR17490">
    <property type="entry name" value="SUA5"/>
    <property type="match status" value="1"/>
</dbReference>
<keyword evidence="9 13" id="KW-0547">Nucleotide-binding</keyword>
<evidence type="ECO:0000256" key="6">
    <source>
        <dbReference type="ARBA" id="ARBA00022679"/>
    </source>
</evidence>
<feature type="domain" description="YrdC-like" evidence="15">
    <location>
        <begin position="16"/>
        <end position="202"/>
    </location>
</feature>
<keyword evidence="5 13" id="KW-0963">Cytoplasm</keyword>
<evidence type="ECO:0000256" key="1">
    <source>
        <dbReference type="ARBA" id="ARBA00004496"/>
    </source>
</evidence>
<dbReference type="Pfam" id="PF01300">
    <property type="entry name" value="Sua5_yciO_yrdC"/>
    <property type="match status" value="1"/>
</dbReference>
<dbReference type="AlphaFoldDB" id="A0A923L361"/>
<feature type="binding site" evidence="14">
    <location>
        <position position="38"/>
    </location>
    <ligand>
        <name>L-threonine</name>
        <dbReference type="ChEBI" id="CHEBI:57926"/>
    </ligand>
</feature>
<dbReference type="Pfam" id="PF03481">
    <property type="entry name" value="Sua5_C"/>
    <property type="match status" value="1"/>
</dbReference>
<dbReference type="GO" id="GO:0003725">
    <property type="term" value="F:double-stranded RNA binding"/>
    <property type="evidence" value="ECO:0007669"/>
    <property type="project" value="UniProtKB-UniRule"/>
</dbReference>
<keyword evidence="6 13" id="KW-0808">Transferase</keyword>
<feature type="binding site" evidence="14">
    <location>
        <position position="198"/>
    </location>
    <ligand>
        <name>ATP</name>
        <dbReference type="ChEBI" id="CHEBI:30616"/>
    </ligand>
</feature>
<feature type="binding site" evidence="14">
    <location>
        <position position="124"/>
    </location>
    <ligand>
        <name>L-threonine</name>
        <dbReference type="ChEBI" id="CHEBI:57926"/>
    </ligand>
</feature>
<keyword evidence="17" id="KW-1185">Reference proteome</keyword>
<proteinExistence type="inferred from homology"/>
<evidence type="ECO:0000256" key="14">
    <source>
        <dbReference type="PIRSR" id="PIRSR004930-1"/>
    </source>
</evidence>
<dbReference type="InterPro" id="IPR050156">
    <property type="entry name" value="TC-AMP_synthase_SUA5"/>
</dbReference>
<dbReference type="GO" id="GO:0000049">
    <property type="term" value="F:tRNA binding"/>
    <property type="evidence" value="ECO:0007669"/>
    <property type="project" value="TreeGrafter"/>
</dbReference>
<gene>
    <name evidence="16" type="ORF">H8S33_02175</name>
</gene>
<sequence>MIDTKRWNLVNGNNKEEMIKEAAKLLKAGSTVAFPTETVYGLGADATNEKAVANIFQAKGRPQDNPLIAHVATKEQLLLLVKDVPEYVNRLIDNFSPGPITYVLPSNGTCADNVTAGLETVGVRIPSHPVAIALLKECNIPIAAPSANISGKPSPTAADHVWEDLYGKIAGVVDGGPTGVGVESTVIDCTQDIPIILRPGGISKEELEEVVDKVLVDPAMLNKEEGHVPKAPGMKYQHYAPEVPLWLIEGGSERVQRVYDELIEEGKRVGILASSVTLEPLHVDQKISLGETLEDVAANLYDGLRKFRQEDVDIILCDTYPEYGIGQAIMNRLRKAASRYISSEE</sequence>
<comment type="function">
    <text evidence="13">Required for the formation of a threonylcarbamoyl group on adenosine at position 37 (t(6)A37) in tRNAs that read codons beginning with adenine.</text>
</comment>
<comment type="similarity">
    <text evidence="2 13">Belongs to the SUA5 family.</text>
</comment>